<feature type="region of interest" description="Disordered" evidence="1">
    <location>
        <begin position="134"/>
        <end position="154"/>
    </location>
</feature>
<feature type="compositionally biased region" description="Low complexity" evidence="1">
    <location>
        <begin position="239"/>
        <end position="254"/>
    </location>
</feature>
<dbReference type="AlphaFoldDB" id="A0A550C2P8"/>
<evidence type="ECO:0000313" key="2">
    <source>
        <dbReference type="EMBL" id="TRM58996.1"/>
    </source>
</evidence>
<reference evidence="2 3" key="1">
    <citation type="journal article" date="2019" name="New Phytol.">
        <title>Comparative genomics reveals unique wood-decay strategies and fruiting body development in the Schizophyllaceae.</title>
        <authorList>
            <person name="Almasi E."/>
            <person name="Sahu N."/>
            <person name="Krizsan K."/>
            <person name="Balint B."/>
            <person name="Kovacs G.M."/>
            <person name="Kiss B."/>
            <person name="Cseklye J."/>
            <person name="Drula E."/>
            <person name="Henrissat B."/>
            <person name="Nagy I."/>
            <person name="Chovatia M."/>
            <person name="Adam C."/>
            <person name="LaButti K."/>
            <person name="Lipzen A."/>
            <person name="Riley R."/>
            <person name="Grigoriev I.V."/>
            <person name="Nagy L.G."/>
        </authorList>
    </citation>
    <scope>NUCLEOTIDE SEQUENCE [LARGE SCALE GENOMIC DNA]</scope>
    <source>
        <strain evidence="2 3">NL-1724</strain>
    </source>
</reference>
<evidence type="ECO:0000313" key="3">
    <source>
        <dbReference type="Proteomes" id="UP000320762"/>
    </source>
</evidence>
<organism evidence="2 3">
    <name type="scientific">Schizophyllum amplum</name>
    <dbReference type="NCBI Taxonomy" id="97359"/>
    <lineage>
        <taxon>Eukaryota</taxon>
        <taxon>Fungi</taxon>
        <taxon>Dikarya</taxon>
        <taxon>Basidiomycota</taxon>
        <taxon>Agaricomycotina</taxon>
        <taxon>Agaricomycetes</taxon>
        <taxon>Agaricomycetidae</taxon>
        <taxon>Agaricales</taxon>
        <taxon>Schizophyllaceae</taxon>
        <taxon>Schizophyllum</taxon>
    </lineage>
</organism>
<protein>
    <submittedName>
        <fullName evidence="2">Uncharacterized protein</fullName>
    </submittedName>
</protein>
<feature type="region of interest" description="Disordered" evidence="1">
    <location>
        <begin position="15"/>
        <end position="53"/>
    </location>
</feature>
<feature type="region of interest" description="Disordered" evidence="1">
    <location>
        <begin position="166"/>
        <end position="254"/>
    </location>
</feature>
<name>A0A550C2P8_9AGAR</name>
<feature type="compositionally biased region" description="Acidic residues" evidence="1">
    <location>
        <begin position="18"/>
        <end position="35"/>
    </location>
</feature>
<dbReference type="Proteomes" id="UP000320762">
    <property type="component" value="Unassembled WGS sequence"/>
</dbReference>
<proteinExistence type="predicted"/>
<feature type="compositionally biased region" description="Acidic residues" evidence="1">
    <location>
        <begin position="210"/>
        <end position="220"/>
    </location>
</feature>
<dbReference type="EMBL" id="VDMD01000031">
    <property type="protein sequence ID" value="TRM58996.1"/>
    <property type="molecule type" value="Genomic_DNA"/>
</dbReference>
<gene>
    <name evidence="2" type="ORF">BD626DRAFT_539622</name>
</gene>
<accession>A0A550C2P8</accession>
<keyword evidence="3" id="KW-1185">Reference proteome</keyword>
<comment type="caution">
    <text evidence="2">The sequence shown here is derived from an EMBL/GenBank/DDBJ whole genome shotgun (WGS) entry which is preliminary data.</text>
</comment>
<sequence>MASYYRKQAIVQSTYDLYNEDVESEPGSSSEEEDDRPSTSGQHSTFWQPEDVDMDEDADMEEVMLDTYVSTPIVMRPEGGLSDAEKIRICEERMEAFEREHPSVRSYREYYKREASTSSSATCVTSTASYKNKGKGRAIDAGYDTDCESPPSTVYEHELDDEMDYELGDEMEYEGSTSARDDTYSTTFYPTADSPSMADAYPTTDSNPTTDDESSADSSDDEYRASTFTKKALAKGKVASTPAKKASTSTKNAAPVKVKKLILKLGPRPTA</sequence>
<evidence type="ECO:0000256" key="1">
    <source>
        <dbReference type="SAM" id="MobiDB-lite"/>
    </source>
</evidence>